<dbReference type="PANTHER" id="PTHR47099:SF1">
    <property type="entry name" value="METHYLCOBAMIDE:COM METHYLTRANSFERASE MTBA"/>
    <property type="match status" value="1"/>
</dbReference>
<dbReference type="Gene3D" id="3.20.20.210">
    <property type="match status" value="1"/>
</dbReference>
<evidence type="ECO:0000259" key="1">
    <source>
        <dbReference type="Pfam" id="PF01208"/>
    </source>
</evidence>
<dbReference type="GO" id="GO:0004853">
    <property type="term" value="F:uroporphyrinogen decarboxylase activity"/>
    <property type="evidence" value="ECO:0007669"/>
    <property type="project" value="InterPro"/>
</dbReference>
<dbReference type="InterPro" id="IPR038071">
    <property type="entry name" value="UROD/MetE-like_sf"/>
</dbReference>
<dbReference type="EMBL" id="UINC01121527">
    <property type="protein sequence ID" value="SVC96757.1"/>
    <property type="molecule type" value="Genomic_DNA"/>
</dbReference>
<dbReference type="GO" id="GO:0006779">
    <property type="term" value="P:porphyrin-containing compound biosynthetic process"/>
    <property type="evidence" value="ECO:0007669"/>
    <property type="project" value="InterPro"/>
</dbReference>
<organism evidence="2">
    <name type="scientific">marine metagenome</name>
    <dbReference type="NCBI Taxonomy" id="408172"/>
    <lineage>
        <taxon>unclassified sequences</taxon>
        <taxon>metagenomes</taxon>
        <taxon>ecological metagenomes</taxon>
    </lineage>
</organism>
<dbReference type="AlphaFoldDB" id="A0A382RHY5"/>
<name>A0A382RHY5_9ZZZZ</name>
<sequence>PRMVYNESRVDWNNGLKHNQKIRQGDKYLSFSGVLGYDKTQGIVGSETLLMAMLDDPDWVADMFMTGVEVMIQTAEEMMAGGYVFDGVFLFDDMGYRNGTLFSPADYRELLFPAHKRACDFFKSKNFPIILHSCGCVQAFIPDLIEAGFTCLQPLEVKAGMDVIELKKDFGRQLAFMGGIDVRKMAHPDPSIIEEEIRTKVSIAKVGGGYIYHSDHSVPDNVSFQQYCRVIELVQQYGKYE</sequence>
<proteinExistence type="predicted"/>
<accession>A0A382RHY5</accession>
<feature type="domain" description="Uroporphyrinogen decarboxylase (URO-D)" evidence="1">
    <location>
        <begin position="45"/>
        <end position="237"/>
    </location>
</feature>
<dbReference type="PANTHER" id="PTHR47099">
    <property type="entry name" value="METHYLCOBAMIDE:COM METHYLTRANSFERASE MTBA"/>
    <property type="match status" value="1"/>
</dbReference>
<dbReference type="Pfam" id="PF01208">
    <property type="entry name" value="URO-D"/>
    <property type="match status" value="1"/>
</dbReference>
<dbReference type="SUPFAM" id="SSF51726">
    <property type="entry name" value="UROD/MetE-like"/>
    <property type="match status" value="1"/>
</dbReference>
<protein>
    <recommendedName>
        <fullName evidence="1">Uroporphyrinogen decarboxylase (URO-D) domain-containing protein</fullName>
    </recommendedName>
</protein>
<feature type="non-terminal residue" evidence="2">
    <location>
        <position position="1"/>
    </location>
</feature>
<dbReference type="InterPro" id="IPR052024">
    <property type="entry name" value="Methanogen_methyltrans"/>
</dbReference>
<dbReference type="InterPro" id="IPR000257">
    <property type="entry name" value="Uroporphyrinogen_deCOase"/>
</dbReference>
<evidence type="ECO:0000313" key="2">
    <source>
        <dbReference type="EMBL" id="SVC96757.1"/>
    </source>
</evidence>
<reference evidence="2" key="1">
    <citation type="submission" date="2018-05" db="EMBL/GenBank/DDBJ databases">
        <authorList>
            <person name="Lanie J.A."/>
            <person name="Ng W.-L."/>
            <person name="Kazmierczak K.M."/>
            <person name="Andrzejewski T.M."/>
            <person name="Davidsen T.M."/>
            <person name="Wayne K.J."/>
            <person name="Tettelin H."/>
            <person name="Glass J.I."/>
            <person name="Rusch D."/>
            <person name="Podicherti R."/>
            <person name="Tsui H.-C.T."/>
            <person name="Winkler M.E."/>
        </authorList>
    </citation>
    <scope>NUCLEOTIDE SEQUENCE</scope>
</reference>
<gene>
    <name evidence="2" type="ORF">METZ01_LOCUS349611</name>
</gene>